<protein>
    <submittedName>
        <fullName evidence="1">Iron-containing redox enzyme family protein</fullName>
    </submittedName>
</protein>
<dbReference type="Proteomes" id="UP000297391">
    <property type="component" value="Unassembled WGS sequence"/>
</dbReference>
<name>A0A4Z0ANF5_9PSED</name>
<dbReference type="EMBL" id="QUZU01000020">
    <property type="protein sequence ID" value="TFY87933.1"/>
    <property type="molecule type" value="Genomic_DNA"/>
</dbReference>
<gene>
    <name evidence="1" type="ORF">DYL59_16855</name>
</gene>
<reference evidence="1 2" key="1">
    <citation type="journal article" date="2019" name="Syst. Appl. Microbiol.">
        <title>New species of pathogenic Pseudomonas isolated from citrus in Tunisia: Proposal of Pseudomonas kairouanensis sp. nov. and Pseudomonas nabeulensis sp. nov.</title>
        <authorList>
            <person name="Oueslati M."/>
            <person name="Mulet M."/>
            <person name="Gomila M."/>
            <person name="Berge O."/>
            <person name="Hajlaoui M.R."/>
            <person name="Lalucat J."/>
            <person name="Sadfi-Zouaoui N."/>
            <person name="Garcia-Valdes E."/>
        </authorList>
    </citation>
    <scope>NUCLEOTIDE SEQUENCE [LARGE SCALE GENOMIC DNA]</scope>
    <source>
        <strain evidence="1 2">KC12</strain>
    </source>
</reference>
<dbReference type="Gene3D" id="1.20.910.10">
    <property type="entry name" value="Heme oxygenase-like"/>
    <property type="match status" value="1"/>
</dbReference>
<proteinExistence type="predicted"/>
<accession>A0A4Z0ANF5</accession>
<comment type="caution">
    <text evidence="1">The sequence shown here is derived from an EMBL/GenBank/DDBJ whole genome shotgun (WGS) entry which is preliminary data.</text>
</comment>
<dbReference type="SMART" id="SM01236">
    <property type="entry name" value="Haem_oxygenase_2"/>
    <property type="match status" value="1"/>
</dbReference>
<evidence type="ECO:0000313" key="2">
    <source>
        <dbReference type="Proteomes" id="UP000297391"/>
    </source>
</evidence>
<dbReference type="OrthoDB" id="6635957at2"/>
<dbReference type="AlphaFoldDB" id="A0A4Z0ANF5"/>
<dbReference type="RefSeq" id="WP_135290156.1">
    <property type="nucleotide sequence ID" value="NZ_QUZU01000020.1"/>
</dbReference>
<keyword evidence="2" id="KW-1185">Reference proteome</keyword>
<organism evidence="1 2">
    <name type="scientific">Pseudomonas kairouanensis</name>
    <dbReference type="NCBI Taxonomy" id="2293832"/>
    <lineage>
        <taxon>Bacteria</taxon>
        <taxon>Pseudomonadati</taxon>
        <taxon>Pseudomonadota</taxon>
        <taxon>Gammaproteobacteria</taxon>
        <taxon>Pseudomonadales</taxon>
        <taxon>Pseudomonadaceae</taxon>
        <taxon>Pseudomonas</taxon>
    </lineage>
</organism>
<dbReference type="Pfam" id="PF14518">
    <property type="entry name" value="Haem_oxygenas_2"/>
    <property type="match status" value="1"/>
</dbReference>
<evidence type="ECO:0000313" key="1">
    <source>
        <dbReference type="EMBL" id="TFY87933.1"/>
    </source>
</evidence>
<sequence>MTVFQSLLSSSDQGLREGPLRSQYQRLLTDWNTESSQWAAEFLQAQLDCLGPVEDNPLPTSPDQLMDWVVLNCSSVAQEYARYLHGRMQGGGRRYFLNKAHALYFLQCVAPTKQVDGAWLYGVLAHWRDYRYDGLLTTYLEELGDGEPMQNHVAIYQRLLAEQGCDGDFAWQDQHFHQGAIQLALGQSAESHLPEILGYNLGYEQLPLHLLICAYELKELSIDPYYFSLHVTIDNASSGHARRAVQAVLALMPRGMDAQEYWQRVRRGYQLNDLGLGSTAVIQAFDLENELVAMLERKRLFGQHMHSDYCRFEGKSVNQWLAHPGQVRGFLQALQDKGWIKRNRAPEDSRFWQLIEGAGAAMFGVFSGYEKQLLRDWIAGDWRDEKSTAHARPARPVSLDANTQMLDDPETQALRKALQEPDGEQLLSLLLPWLGPDRHHRPAGLFATRRFIELRAALR</sequence>
<dbReference type="InterPro" id="IPR016084">
    <property type="entry name" value="Haem_Oase-like_multi-hlx"/>
</dbReference>